<dbReference type="Proteomes" id="UP000583101">
    <property type="component" value="Unassembled WGS sequence"/>
</dbReference>
<comment type="caution">
    <text evidence="3">The sequence shown here is derived from an EMBL/GenBank/DDBJ whole genome shotgun (WGS) entry which is preliminary data.</text>
</comment>
<evidence type="ECO:0000259" key="1">
    <source>
        <dbReference type="PROSITE" id="PS50943"/>
    </source>
</evidence>
<dbReference type="AlphaFoldDB" id="A0A4Y8AE07"/>
<dbReference type="Gene3D" id="1.10.260.40">
    <property type="entry name" value="lambda repressor-like DNA-binding domains"/>
    <property type="match status" value="1"/>
</dbReference>
<evidence type="ECO:0000313" key="4">
    <source>
        <dbReference type="Proteomes" id="UP000297248"/>
    </source>
</evidence>
<dbReference type="RefSeq" id="WP_134336425.1">
    <property type="nucleotide sequence ID" value="NZ_BMCZ01000003.1"/>
</dbReference>
<dbReference type="GO" id="GO:0003677">
    <property type="term" value="F:DNA binding"/>
    <property type="evidence" value="ECO:0007669"/>
    <property type="project" value="InterPro"/>
</dbReference>
<reference evidence="2 5" key="3">
    <citation type="submission" date="2020-08" db="EMBL/GenBank/DDBJ databases">
        <title>Genomic Encyclopedia of Type Strains, Phase IV (KMG-IV): sequencing the most valuable type-strain genomes for metagenomic binning, comparative biology and taxonomic classification.</title>
        <authorList>
            <person name="Goeker M."/>
        </authorList>
    </citation>
    <scope>NUCLEOTIDE SEQUENCE [LARGE SCALE GENOMIC DNA]</scope>
    <source>
        <strain evidence="2 5">DSM 100995</strain>
    </source>
</reference>
<dbReference type="SUPFAM" id="SSF47413">
    <property type="entry name" value="lambda repressor-like DNA-binding domains"/>
    <property type="match status" value="1"/>
</dbReference>
<dbReference type="SMART" id="SM00530">
    <property type="entry name" value="HTH_XRE"/>
    <property type="match status" value="1"/>
</dbReference>
<keyword evidence="5" id="KW-1185">Reference proteome</keyword>
<dbReference type="Proteomes" id="UP000297248">
    <property type="component" value="Unassembled WGS sequence"/>
</dbReference>
<organism evidence="3 4">
    <name type="scientific">Mucilaginibacter phyllosphaerae</name>
    <dbReference type="NCBI Taxonomy" id="1812349"/>
    <lineage>
        <taxon>Bacteria</taxon>
        <taxon>Pseudomonadati</taxon>
        <taxon>Bacteroidota</taxon>
        <taxon>Sphingobacteriia</taxon>
        <taxon>Sphingobacteriales</taxon>
        <taxon>Sphingobacteriaceae</taxon>
        <taxon>Mucilaginibacter</taxon>
    </lineage>
</organism>
<dbReference type="InterPro" id="IPR001387">
    <property type="entry name" value="Cro/C1-type_HTH"/>
</dbReference>
<feature type="domain" description="HTH cro/C1-type" evidence="1">
    <location>
        <begin position="15"/>
        <end position="69"/>
    </location>
</feature>
<evidence type="ECO:0000313" key="5">
    <source>
        <dbReference type="Proteomes" id="UP000583101"/>
    </source>
</evidence>
<evidence type="ECO:0000313" key="3">
    <source>
        <dbReference type="EMBL" id="TEW66820.1"/>
    </source>
</evidence>
<reference evidence="3 4" key="1">
    <citation type="journal article" date="2016" name="Int. J. Syst. Evol. Microbiol.">
        <title>Proposal of Mucilaginibacter phyllosphaerae sp. nov. isolated from the phyllosphere of Galium album.</title>
        <authorList>
            <person name="Aydogan E.L."/>
            <person name="Busse H.J."/>
            <person name="Moser G."/>
            <person name="Muller C."/>
            <person name="Kampfer P."/>
            <person name="Glaeser S.P."/>
        </authorList>
    </citation>
    <scope>NUCLEOTIDE SEQUENCE [LARGE SCALE GENOMIC DNA]</scope>
    <source>
        <strain evidence="3 4">PP-F2FG21</strain>
    </source>
</reference>
<dbReference type="OrthoDB" id="680346at2"/>
<sequence>MKDYTVLKASFGLHIKKIRESKGYSLIEVDQRCDLDESNISKIENGKVNIQLSTIFELAKGLGIEPKELLDFKI</sequence>
<accession>A0A4Y8AE07</accession>
<name>A0A4Y8AE07_9SPHI</name>
<protein>
    <submittedName>
        <fullName evidence="2">Transcriptional regulator with XRE-family HTH domain</fullName>
    </submittedName>
    <submittedName>
        <fullName evidence="3">XRE family transcriptional regulator</fullName>
    </submittedName>
</protein>
<dbReference type="Pfam" id="PF01381">
    <property type="entry name" value="HTH_3"/>
    <property type="match status" value="1"/>
</dbReference>
<dbReference type="CDD" id="cd00093">
    <property type="entry name" value="HTH_XRE"/>
    <property type="match status" value="1"/>
</dbReference>
<dbReference type="EMBL" id="SNQG01000003">
    <property type="protein sequence ID" value="TEW66820.1"/>
    <property type="molecule type" value="Genomic_DNA"/>
</dbReference>
<dbReference type="EMBL" id="JACIEG010000009">
    <property type="protein sequence ID" value="MBB3971283.1"/>
    <property type="molecule type" value="Genomic_DNA"/>
</dbReference>
<proteinExistence type="predicted"/>
<gene>
    <name evidence="3" type="ORF">E2R65_10415</name>
    <name evidence="2" type="ORF">GGR35_003911</name>
</gene>
<evidence type="ECO:0000313" key="2">
    <source>
        <dbReference type="EMBL" id="MBB3971283.1"/>
    </source>
</evidence>
<dbReference type="InterPro" id="IPR010982">
    <property type="entry name" value="Lambda_DNA-bd_dom_sf"/>
</dbReference>
<dbReference type="PROSITE" id="PS50943">
    <property type="entry name" value="HTH_CROC1"/>
    <property type="match status" value="1"/>
</dbReference>
<reference evidence="3" key="2">
    <citation type="submission" date="2019-03" db="EMBL/GenBank/DDBJ databases">
        <authorList>
            <person name="Yan Y.-Q."/>
            <person name="Du Z.-J."/>
        </authorList>
    </citation>
    <scope>NUCLEOTIDE SEQUENCE</scope>
    <source>
        <strain evidence="3">PP-F2FG21</strain>
    </source>
</reference>